<dbReference type="RefSeq" id="XP_044970427.1">
    <property type="nucleotide sequence ID" value="XM_045114492.1"/>
</dbReference>
<dbReference type="EMBL" id="AK376356">
    <property type="protein sequence ID" value="BAK07551.1"/>
    <property type="molecule type" value="mRNA"/>
</dbReference>
<reference evidence="1" key="1">
    <citation type="journal article" date="2011" name="Plant Physiol.">
        <title>Comprehensive sequence analysis of 24,783 barley full-length cDNAs derived from 12 clone libraries.</title>
        <authorList>
            <person name="Matsumoto T."/>
            <person name="Tanaka T."/>
            <person name="Sakai H."/>
            <person name="Amano N."/>
            <person name="Kanamori H."/>
            <person name="Kurita K."/>
            <person name="Kikuta A."/>
            <person name="Kamiya K."/>
            <person name="Yamamoto M."/>
            <person name="Ikawa H."/>
            <person name="Fujii N."/>
            <person name="Hori K."/>
            <person name="Itoh T."/>
            <person name="Sato K."/>
        </authorList>
    </citation>
    <scope>NUCLEOTIDE SEQUENCE</scope>
    <source>
        <tissue evidence="1">Flower</tissue>
    </source>
</reference>
<dbReference type="KEGG" id="hvg:123430637"/>
<organism evidence="1">
    <name type="scientific">Hordeum vulgare subsp. vulgare</name>
    <name type="common">Domesticated barley</name>
    <dbReference type="NCBI Taxonomy" id="112509"/>
    <lineage>
        <taxon>Eukaryota</taxon>
        <taxon>Viridiplantae</taxon>
        <taxon>Streptophyta</taxon>
        <taxon>Embryophyta</taxon>
        <taxon>Tracheophyta</taxon>
        <taxon>Spermatophyta</taxon>
        <taxon>Magnoliopsida</taxon>
        <taxon>Liliopsida</taxon>
        <taxon>Poales</taxon>
        <taxon>Poaceae</taxon>
        <taxon>BOP clade</taxon>
        <taxon>Pooideae</taxon>
        <taxon>Triticodae</taxon>
        <taxon>Triticeae</taxon>
        <taxon>Hordeinae</taxon>
        <taxon>Hordeum</taxon>
    </lineage>
</organism>
<name>F2EJM9_HORVV</name>
<accession>F2EJM9</accession>
<dbReference type="GeneID" id="123430637"/>
<proteinExistence type="evidence at transcript level"/>
<evidence type="ECO:0000313" key="1">
    <source>
        <dbReference type="EMBL" id="BAK07551.1"/>
    </source>
</evidence>
<protein>
    <submittedName>
        <fullName evidence="1">Predicted protein</fullName>
    </submittedName>
</protein>
<dbReference type="AlphaFoldDB" id="F2EJM9"/>
<sequence>MSKRLPKPRPESMFFLRQDHLRLPMELARGIRTRRGKSCVSLGTQSAERAEWSSVPGRAGFLYRPKKFRDKCRPAGSNTAETSGPIAPPLYVAGGAWLGDRGARVRRKPRAGAWRSAVRVYVRGRGGWARSARGGGVRGRHPTDSPARVELPRIPFLARFV</sequence>